<dbReference type="PANTHER" id="PTHR34853:SF1">
    <property type="entry name" value="LIPASE 5"/>
    <property type="match status" value="1"/>
</dbReference>
<name>A0A172US35_9MYCO</name>
<dbReference type="AlphaFoldDB" id="A0A172US35"/>
<feature type="signal peptide" evidence="1">
    <location>
        <begin position="1"/>
        <end position="31"/>
    </location>
</feature>
<keyword evidence="1" id="KW-0732">Signal</keyword>
<dbReference type="Gene3D" id="3.40.50.1820">
    <property type="entry name" value="alpha/beta hydrolase"/>
    <property type="match status" value="2"/>
</dbReference>
<dbReference type="SUPFAM" id="SSF53474">
    <property type="entry name" value="alpha/beta-Hydrolases"/>
    <property type="match status" value="1"/>
</dbReference>
<gene>
    <name evidence="2" type="ORF">A7U43_23155</name>
</gene>
<dbReference type="RefSeq" id="WP_067999755.1">
    <property type="nucleotide sequence ID" value="NZ_CP015596.1"/>
</dbReference>
<reference evidence="2 3" key="1">
    <citation type="submission" date="2016-05" db="EMBL/GenBank/DDBJ databases">
        <title>Complete genome sequence of a phthalic acid esters degrading Mycobacterium sp. YC-RL4.</title>
        <authorList>
            <person name="Ren L."/>
            <person name="Fan S."/>
            <person name="Ruth N."/>
            <person name="Jia Y."/>
            <person name="Wang J."/>
            <person name="Qiao C."/>
        </authorList>
    </citation>
    <scope>NUCLEOTIDE SEQUENCE [LARGE SCALE GENOMIC DNA]</scope>
    <source>
        <strain evidence="2 3">YC-RL4</strain>
    </source>
</reference>
<dbReference type="OrthoDB" id="9798122at2"/>
<dbReference type="GO" id="GO:0004806">
    <property type="term" value="F:triacylglycerol lipase activity"/>
    <property type="evidence" value="ECO:0007669"/>
    <property type="project" value="InterPro"/>
</dbReference>
<dbReference type="InterPro" id="IPR005152">
    <property type="entry name" value="Lipase_secreted"/>
</dbReference>
<dbReference type="GO" id="GO:0016042">
    <property type="term" value="P:lipid catabolic process"/>
    <property type="evidence" value="ECO:0007669"/>
    <property type="project" value="InterPro"/>
</dbReference>
<proteinExistence type="predicted"/>
<dbReference type="KEGG" id="madi:A7U43_23155"/>
<protein>
    <submittedName>
        <fullName evidence="2">Lipase</fullName>
    </submittedName>
</protein>
<dbReference type="PANTHER" id="PTHR34853">
    <property type="match status" value="1"/>
</dbReference>
<dbReference type="Pfam" id="PF03583">
    <property type="entry name" value="LIP"/>
    <property type="match status" value="1"/>
</dbReference>
<evidence type="ECO:0000256" key="1">
    <source>
        <dbReference type="SAM" id="SignalP"/>
    </source>
</evidence>
<dbReference type="InterPro" id="IPR029058">
    <property type="entry name" value="AB_hydrolase_fold"/>
</dbReference>
<feature type="chain" id="PRO_5008002333" evidence="1">
    <location>
        <begin position="32"/>
        <end position="419"/>
    </location>
</feature>
<dbReference type="PIRSF" id="PIRSF029171">
    <property type="entry name" value="Esterase_LipA"/>
    <property type="match status" value="1"/>
</dbReference>
<dbReference type="EMBL" id="CP015596">
    <property type="protein sequence ID" value="ANE81788.1"/>
    <property type="molecule type" value="Genomic_DNA"/>
</dbReference>
<sequence>MAQGVRATTTRKALAGAVLASALVLAGCAQPDPGPTAAVNSELQLPADYSATGPGALVSATRLPTIDRRLLRVTSVAAHITYNSTSGVDGSAQVVSGSVFAPSGTPPEGGWPVIVFGHGTTGVLSDCAPSLSPNLLGAADAVRALVTLGYVMVVPDYQGLGTIDSYHPYLDATTAGYNMIDAASAARKLVPESSERWVAFGVSQGGQASWAANELIAGYGAQDTRLIGSVSVSPAADITGLADMAAEGTLSPQQRIAMVLILSSLKNAHPDLDLDDYRRGLVQEKWDLLAGCSTDATEDRLSVAEQVPPEDLRPSTPEALDVLRGYLNQMSGLPRAPASAPMFVVHGDADDVVPVVWTTEAVRRACDMGDTVASFIAGGRGHGDFDPIVSLDWIMKRFDDAPADSTCGVEGGPSILKTT</sequence>
<keyword evidence="3" id="KW-1185">Reference proteome</keyword>
<dbReference type="PROSITE" id="PS51257">
    <property type="entry name" value="PROKAR_LIPOPROTEIN"/>
    <property type="match status" value="1"/>
</dbReference>
<dbReference type="STRING" id="1682113.A7U43_23155"/>
<evidence type="ECO:0000313" key="3">
    <source>
        <dbReference type="Proteomes" id="UP000077143"/>
    </source>
</evidence>
<organism evidence="2 3">
    <name type="scientific">Mycobacterium adipatum</name>
    <dbReference type="NCBI Taxonomy" id="1682113"/>
    <lineage>
        <taxon>Bacteria</taxon>
        <taxon>Bacillati</taxon>
        <taxon>Actinomycetota</taxon>
        <taxon>Actinomycetes</taxon>
        <taxon>Mycobacteriales</taxon>
        <taxon>Mycobacteriaceae</taxon>
        <taxon>Mycobacterium</taxon>
    </lineage>
</organism>
<evidence type="ECO:0000313" key="2">
    <source>
        <dbReference type="EMBL" id="ANE81788.1"/>
    </source>
</evidence>
<accession>A0A172US35</accession>
<dbReference type="Proteomes" id="UP000077143">
    <property type="component" value="Chromosome"/>
</dbReference>